<evidence type="ECO:0000313" key="2">
    <source>
        <dbReference type="EMBL" id="TWT94367.1"/>
    </source>
</evidence>
<evidence type="ECO:0000313" key="3">
    <source>
        <dbReference type="Proteomes" id="UP000316213"/>
    </source>
</evidence>
<comment type="caution">
    <text evidence="2">The sequence shown here is derived from an EMBL/GenBank/DDBJ whole genome shotgun (WGS) entry which is preliminary data.</text>
</comment>
<dbReference type="Proteomes" id="UP000316213">
    <property type="component" value="Unassembled WGS sequence"/>
</dbReference>
<dbReference type="PANTHER" id="PTHR35400:SF3">
    <property type="entry name" value="SLL1072 PROTEIN"/>
    <property type="match status" value="1"/>
</dbReference>
<dbReference type="Pfam" id="PF05685">
    <property type="entry name" value="Uma2"/>
    <property type="match status" value="1"/>
</dbReference>
<dbReference type="OrthoDB" id="9789502at2"/>
<dbReference type="CDD" id="cd06260">
    <property type="entry name" value="DUF820-like"/>
    <property type="match status" value="1"/>
</dbReference>
<dbReference type="Gene3D" id="3.90.1570.10">
    <property type="entry name" value="tt1808, chain A"/>
    <property type="match status" value="1"/>
</dbReference>
<dbReference type="EMBL" id="SJPM01000008">
    <property type="protein sequence ID" value="TWT94367.1"/>
    <property type="molecule type" value="Genomic_DNA"/>
</dbReference>
<dbReference type="InterPro" id="IPR012296">
    <property type="entry name" value="Nuclease_put_TT1808"/>
</dbReference>
<protein>
    <recommendedName>
        <fullName evidence="1">Putative restriction endonuclease domain-containing protein</fullName>
    </recommendedName>
</protein>
<accession>A0A5C6A4R7</accession>
<gene>
    <name evidence="2" type="ORF">Pla100_39790</name>
</gene>
<proteinExistence type="predicted"/>
<name>A0A5C6A4R7_9BACT</name>
<keyword evidence="3" id="KW-1185">Reference proteome</keyword>
<dbReference type="InterPro" id="IPR008538">
    <property type="entry name" value="Uma2"/>
</dbReference>
<dbReference type="PANTHER" id="PTHR35400">
    <property type="entry name" value="SLR1083 PROTEIN"/>
    <property type="match status" value="1"/>
</dbReference>
<sequence>MSMLVKLSGTEFDSMVDRGAFDGLEPKKIELIRGELRFMSPAGPIHDDLIRYLTNWSVRSTSEEVCSVQVQSGFVCHDDRPEPDILWLKPRRYGSTRPSAADALLLIEVADSSLASDLQEKAEIYAEAGVVEYWVVDIPNRRIHVMSDIQSRLYQSITIHTTSDRISPQCHRAAILPIAELFDFD</sequence>
<dbReference type="InterPro" id="IPR011335">
    <property type="entry name" value="Restrct_endonuc-II-like"/>
</dbReference>
<reference evidence="2 3" key="1">
    <citation type="submission" date="2019-02" db="EMBL/GenBank/DDBJ databases">
        <title>Deep-cultivation of Planctomycetes and their phenomic and genomic characterization uncovers novel biology.</title>
        <authorList>
            <person name="Wiegand S."/>
            <person name="Jogler M."/>
            <person name="Boedeker C."/>
            <person name="Pinto D."/>
            <person name="Vollmers J."/>
            <person name="Rivas-Marin E."/>
            <person name="Kohn T."/>
            <person name="Peeters S.H."/>
            <person name="Heuer A."/>
            <person name="Rast P."/>
            <person name="Oberbeckmann S."/>
            <person name="Bunk B."/>
            <person name="Jeske O."/>
            <person name="Meyerdierks A."/>
            <person name="Storesund J.E."/>
            <person name="Kallscheuer N."/>
            <person name="Luecker S."/>
            <person name="Lage O.M."/>
            <person name="Pohl T."/>
            <person name="Merkel B.J."/>
            <person name="Hornburger P."/>
            <person name="Mueller R.-W."/>
            <person name="Bruemmer F."/>
            <person name="Labrenz M."/>
            <person name="Spormann A.M."/>
            <person name="Op Den Camp H."/>
            <person name="Overmann J."/>
            <person name="Amann R."/>
            <person name="Jetten M.S.M."/>
            <person name="Mascher T."/>
            <person name="Medema M.H."/>
            <person name="Devos D.P."/>
            <person name="Kaster A.-K."/>
            <person name="Ovreas L."/>
            <person name="Rohde M."/>
            <person name="Galperin M.Y."/>
            <person name="Jogler C."/>
        </authorList>
    </citation>
    <scope>NUCLEOTIDE SEQUENCE [LARGE SCALE GENOMIC DNA]</scope>
    <source>
        <strain evidence="2 3">Pla100</strain>
    </source>
</reference>
<dbReference type="SUPFAM" id="SSF52980">
    <property type="entry name" value="Restriction endonuclease-like"/>
    <property type="match status" value="1"/>
</dbReference>
<dbReference type="AlphaFoldDB" id="A0A5C6A4R7"/>
<feature type="domain" description="Putative restriction endonuclease" evidence="1">
    <location>
        <begin position="26"/>
        <end position="169"/>
    </location>
</feature>
<organism evidence="2 3">
    <name type="scientific">Neorhodopirellula pilleata</name>
    <dbReference type="NCBI Taxonomy" id="2714738"/>
    <lineage>
        <taxon>Bacteria</taxon>
        <taxon>Pseudomonadati</taxon>
        <taxon>Planctomycetota</taxon>
        <taxon>Planctomycetia</taxon>
        <taxon>Pirellulales</taxon>
        <taxon>Pirellulaceae</taxon>
        <taxon>Neorhodopirellula</taxon>
    </lineage>
</organism>
<evidence type="ECO:0000259" key="1">
    <source>
        <dbReference type="Pfam" id="PF05685"/>
    </source>
</evidence>